<feature type="region of interest" description="Disordered" evidence="1">
    <location>
        <begin position="41"/>
        <end position="69"/>
    </location>
</feature>
<comment type="caution">
    <text evidence="2">The sequence shown here is derived from an EMBL/GenBank/DDBJ whole genome shotgun (WGS) entry which is preliminary data.</text>
</comment>
<name>A0AAD6FJQ0_9TELE</name>
<dbReference type="AlphaFoldDB" id="A0AAD6FJQ0"/>
<sequence length="83" mass="8949">MPCHSLGECLGKGPIKNILQHTHEIREGTQSHCDEIMISNESSTDSELVPAKAAGEPVGRGQGEVDEVSRERWARLVGRGGRG</sequence>
<evidence type="ECO:0000256" key="1">
    <source>
        <dbReference type="SAM" id="MobiDB-lite"/>
    </source>
</evidence>
<protein>
    <submittedName>
        <fullName evidence="2">Uncharacterized protein</fullName>
    </submittedName>
</protein>
<proteinExistence type="predicted"/>
<accession>A0AAD6FJQ0</accession>
<organism evidence="2 3">
    <name type="scientific">Pogonophryne albipinna</name>
    <dbReference type="NCBI Taxonomy" id="1090488"/>
    <lineage>
        <taxon>Eukaryota</taxon>
        <taxon>Metazoa</taxon>
        <taxon>Chordata</taxon>
        <taxon>Craniata</taxon>
        <taxon>Vertebrata</taxon>
        <taxon>Euteleostomi</taxon>
        <taxon>Actinopterygii</taxon>
        <taxon>Neopterygii</taxon>
        <taxon>Teleostei</taxon>
        <taxon>Neoteleostei</taxon>
        <taxon>Acanthomorphata</taxon>
        <taxon>Eupercaria</taxon>
        <taxon>Perciformes</taxon>
        <taxon>Notothenioidei</taxon>
        <taxon>Pogonophryne</taxon>
    </lineage>
</organism>
<dbReference type="EMBL" id="JAPTMU010000009">
    <property type="protein sequence ID" value="KAJ4937861.1"/>
    <property type="molecule type" value="Genomic_DNA"/>
</dbReference>
<dbReference type="Proteomes" id="UP001219934">
    <property type="component" value="Unassembled WGS sequence"/>
</dbReference>
<evidence type="ECO:0000313" key="3">
    <source>
        <dbReference type="Proteomes" id="UP001219934"/>
    </source>
</evidence>
<evidence type="ECO:0000313" key="2">
    <source>
        <dbReference type="EMBL" id="KAJ4937861.1"/>
    </source>
</evidence>
<keyword evidence="3" id="KW-1185">Reference proteome</keyword>
<reference evidence="2" key="1">
    <citation type="submission" date="2022-11" db="EMBL/GenBank/DDBJ databases">
        <title>Chromosome-level genome of Pogonophryne albipinna.</title>
        <authorList>
            <person name="Jo E."/>
        </authorList>
    </citation>
    <scope>NUCLEOTIDE SEQUENCE</scope>
    <source>
        <strain evidence="2">SGF0006</strain>
        <tissue evidence="2">Muscle</tissue>
    </source>
</reference>
<gene>
    <name evidence="2" type="ORF">JOQ06_002491</name>
</gene>